<evidence type="ECO:0000313" key="4">
    <source>
        <dbReference type="RefSeq" id="XP_035677503.1"/>
    </source>
</evidence>
<dbReference type="AlphaFoldDB" id="A0A9J7L7B6"/>
<protein>
    <submittedName>
        <fullName evidence="4">Uncharacterized abhydrolase domain-containing protein DDB_G0269086-like</fullName>
    </submittedName>
</protein>
<evidence type="ECO:0000256" key="2">
    <source>
        <dbReference type="SAM" id="SignalP"/>
    </source>
</evidence>
<dbReference type="Proteomes" id="UP000001554">
    <property type="component" value="Chromosome 5"/>
</dbReference>
<feature type="compositionally biased region" description="Polar residues" evidence="1">
    <location>
        <begin position="336"/>
        <end position="365"/>
    </location>
</feature>
<feature type="compositionally biased region" description="Low complexity" evidence="1">
    <location>
        <begin position="487"/>
        <end position="502"/>
    </location>
</feature>
<keyword evidence="2" id="KW-0732">Signal</keyword>
<dbReference type="PANTHER" id="PTHR37000:SF5">
    <property type="entry name" value="COILED-COIL DOMAIN-CONTAINING PROTEIN 86"/>
    <property type="match status" value="1"/>
</dbReference>
<proteinExistence type="predicted"/>
<name>A0A9J7L7B6_BRAFL</name>
<dbReference type="KEGG" id="bfo:118416489"/>
<feature type="signal peptide" evidence="2">
    <location>
        <begin position="1"/>
        <end position="19"/>
    </location>
</feature>
<feature type="region of interest" description="Disordered" evidence="1">
    <location>
        <begin position="469"/>
        <end position="502"/>
    </location>
</feature>
<accession>A0A9J7L7B6</accession>
<feature type="compositionally biased region" description="Polar residues" evidence="1">
    <location>
        <begin position="469"/>
        <end position="485"/>
    </location>
</feature>
<feature type="chain" id="PRO_5039899606" evidence="2">
    <location>
        <begin position="20"/>
        <end position="502"/>
    </location>
</feature>
<dbReference type="OrthoDB" id="10068917at2759"/>
<feature type="compositionally biased region" description="Polar residues" evidence="1">
    <location>
        <begin position="306"/>
        <end position="322"/>
    </location>
</feature>
<reference evidence="4" key="2">
    <citation type="submission" date="2025-08" db="UniProtKB">
        <authorList>
            <consortium name="RefSeq"/>
        </authorList>
    </citation>
    <scope>IDENTIFICATION</scope>
    <source>
        <strain evidence="4">S238N-H82</strain>
        <tissue evidence="4">Testes</tissue>
    </source>
</reference>
<evidence type="ECO:0000313" key="3">
    <source>
        <dbReference type="Proteomes" id="UP000001554"/>
    </source>
</evidence>
<dbReference type="InterPro" id="IPR053330">
    <property type="entry name" value="Mucin-22-like"/>
</dbReference>
<dbReference type="RefSeq" id="XP_035677503.1">
    <property type="nucleotide sequence ID" value="XM_035821610.1"/>
</dbReference>
<evidence type="ECO:0000256" key="1">
    <source>
        <dbReference type="SAM" id="MobiDB-lite"/>
    </source>
</evidence>
<organism evidence="3 4">
    <name type="scientific">Branchiostoma floridae</name>
    <name type="common">Florida lancelet</name>
    <name type="synonym">Amphioxus</name>
    <dbReference type="NCBI Taxonomy" id="7739"/>
    <lineage>
        <taxon>Eukaryota</taxon>
        <taxon>Metazoa</taxon>
        <taxon>Chordata</taxon>
        <taxon>Cephalochordata</taxon>
        <taxon>Leptocardii</taxon>
        <taxon>Amphioxiformes</taxon>
        <taxon>Branchiostomatidae</taxon>
        <taxon>Branchiostoma</taxon>
    </lineage>
</organism>
<reference evidence="3" key="1">
    <citation type="journal article" date="2020" name="Nat. Ecol. Evol.">
        <title>Deeply conserved synteny resolves early events in vertebrate evolution.</title>
        <authorList>
            <person name="Simakov O."/>
            <person name="Marletaz F."/>
            <person name="Yue J.X."/>
            <person name="O'Connell B."/>
            <person name="Jenkins J."/>
            <person name="Brandt A."/>
            <person name="Calef R."/>
            <person name="Tung C.H."/>
            <person name="Huang T.K."/>
            <person name="Schmutz J."/>
            <person name="Satoh N."/>
            <person name="Yu J.K."/>
            <person name="Putnam N.H."/>
            <person name="Green R.E."/>
            <person name="Rokhsar D.S."/>
        </authorList>
    </citation>
    <scope>NUCLEOTIDE SEQUENCE [LARGE SCALE GENOMIC DNA]</scope>
    <source>
        <strain evidence="3">S238N-H82</strain>
    </source>
</reference>
<sequence>MASPLLVLLFLGFMLEVKCFPAAVNESISSRNFKENRLLTVLGRRFHFNSEEVEATKDLIEDEENNIDPEQDEIIFRLQVEEIVRKLRTMSEEEMQRIKMVFVRNMGPDRAEEVFGIAEEIFAREKEANEELQKSFQLNEGEEEAFEELVEDTKDGRDPETEDMEFKLGLYELADGYDQLSPEQKERFRDLVELEFGSEDAAWIFQEIIKIQEEIKTLEANPTGDNGISLAKEKVDRVADDQENKVFWGELHVDVYDERSEGNDTDNGVEEFENSNSAQAAGADFTQAQSAGANPAPAQSAGANPVQAQSAGANPVQAQSAGANPVAAQTAGANPVQDQTAGANPVQEQSAGASPVPAQSVNADINSPEDPATDATPTQALTETSIESTSIEVNDDGNITDIGRETIKTEANVTLSNVDNIPAAPTPVISVITTTPAGKDVDSSMASVKNIANTTSTAQTNLMITISENSSIGGSPTKWENTSDAPTAVSNSSSTATSTSLN</sequence>
<gene>
    <name evidence="4" type="primary">LOC118416489</name>
</gene>
<keyword evidence="3" id="KW-1185">Reference proteome</keyword>
<dbReference type="GeneID" id="118416489"/>
<feature type="region of interest" description="Disordered" evidence="1">
    <location>
        <begin position="286"/>
        <end position="382"/>
    </location>
</feature>
<dbReference type="PANTHER" id="PTHR37000">
    <property type="entry name" value="MUCIN-22"/>
    <property type="match status" value="1"/>
</dbReference>